<evidence type="ECO:0000313" key="2">
    <source>
        <dbReference type="EnsemblMetazoa" id="G30775.1:cds"/>
    </source>
</evidence>
<reference evidence="2" key="1">
    <citation type="submission" date="2022-08" db="UniProtKB">
        <authorList>
            <consortium name="EnsemblMetazoa"/>
        </authorList>
    </citation>
    <scope>IDENTIFICATION</scope>
    <source>
        <strain evidence="2">05x7-T-G4-1.051#20</strain>
    </source>
</reference>
<name>A0A8W8M3B8_MAGGI</name>
<dbReference type="Proteomes" id="UP000005408">
    <property type="component" value="Unassembled WGS sequence"/>
</dbReference>
<dbReference type="EnsemblMetazoa" id="G30775.1">
    <property type="protein sequence ID" value="G30775.1:cds"/>
    <property type="gene ID" value="G30775"/>
</dbReference>
<evidence type="ECO:0000256" key="1">
    <source>
        <dbReference type="SAM" id="MobiDB-lite"/>
    </source>
</evidence>
<proteinExistence type="predicted"/>
<accession>A0A8W8M3B8</accession>
<keyword evidence="3" id="KW-1185">Reference proteome</keyword>
<organism evidence="2 3">
    <name type="scientific">Magallana gigas</name>
    <name type="common">Pacific oyster</name>
    <name type="synonym">Crassostrea gigas</name>
    <dbReference type="NCBI Taxonomy" id="29159"/>
    <lineage>
        <taxon>Eukaryota</taxon>
        <taxon>Metazoa</taxon>
        <taxon>Spiralia</taxon>
        <taxon>Lophotrochozoa</taxon>
        <taxon>Mollusca</taxon>
        <taxon>Bivalvia</taxon>
        <taxon>Autobranchia</taxon>
        <taxon>Pteriomorphia</taxon>
        <taxon>Ostreida</taxon>
        <taxon>Ostreoidea</taxon>
        <taxon>Ostreidae</taxon>
        <taxon>Magallana</taxon>
    </lineage>
</organism>
<evidence type="ECO:0000313" key="3">
    <source>
        <dbReference type="Proteomes" id="UP000005408"/>
    </source>
</evidence>
<feature type="region of interest" description="Disordered" evidence="1">
    <location>
        <begin position="1"/>
        <end position="42"/>
    </location>
</feature>
<protein>
    <submittedName>
        <fullName evidence="2">Uncharacterized protein</fullName>
    </submittedName>
</protein>
<sequence>MAKIKEANEEIEENRSQEARQKISEDSIQSSETEVQTGKSPVGRLRSNLGQWRLIEASRFVSSEIEKLVRKGCVQEVIGKPKVVNPLTVAGLGLQEREEKDKLGDFWETNDSRPIHLKETEAVLQVLKSIEQVIRDSRVDLLEDNVAVLSVWNNQGGRDRSLNNITKVGDFLLL</sequence>
<feature type="compositionally biased region" description="Polar residues" evidence="1">
    <location>
        <begin position="26"/>
        <end position="39"/>
    </location>
</feature>
<feature type="compositionally biased region" description="Basic and acidic residues" evidence="1">
    <location>
        <begin position="1"/>
        <end position="25"/>
    </location>
</feature>
<dbReference type="AlphaFoldDB" id="A0A8W8M3B8"/>